<feature type="domain" description="DUF7702" evidence="2">
    <location>
        <begin position="5"/>
        <end position="252"/>
    </location>
</feature>
<keyword evidence="1" id="KW-1133">Transmembrane helix</keyword>
<dbReference type="InterPro" id="IPR056119">
    <property type="entry name" value="DUF7702"/>
</dbReference>
<feature type="transmembrane region" description="Helical" evidence="1">
    <location>
        <begin position="73"/>
        <end position="98"/>
    </location>
</feature>
<evidence type="ECO:0000313" key="4">
    <source>
        <dbReference type="Proteomes" id="UP000799118"/>
    </source>
</evidence>
<dbReference type="OrthoDB" id="2560628at2759"/>
<evidence type="ECO:0000259" key="2">
    <source>
        <dbReference type="Pfam" id="PF24800"/>
    </source>
</evidence>
<dbReference type="Proteomes" id="UP000799118">
    <property type="component" value="Unassembled WGS sequence"/>
</dbReference>
<organism evidence="3 4">
    <name type="scientific">Gymnopus androsaceus JB14</name>
    <dbReference type="NCBI Taxonomy" id="1447944"/>
    <lineage>
        <taxon>Eukaryota</taxon>
        <taxon>Fungi</taxon>
        <taxon>Dikarya</taxon>
        <taxon>Basidiomycota</taxon>
        <taxon>Agaricomycotina</taxon>
        <taxon>Agaricomycetes</taxon>
        <taxon>Agaricomycetidae</taxon>
        <taxon>Agaricales</taxon>
        <taxon>Marasmiineae</taxon>
        <taxon>Omphalotaceae</taxon>
        <taxon>Gymnopus</taxon>
    </lineage>
</organism>
<reference evidence="3" key="1">
    <citation type="journal article" date="2019" name="Environ. Microbiol.">
        <title>Fungal ecological strategies reflected in gene transcription - a case study of two litter decomposers.</title>
        <authorList>
            <person name="Barbi F."/>
            <person name="Kohler A."/>
            <person name="Barry K."/>
            <person name="Baskaran P."/>
            <person name="Daum C."/>
            <person name="Fauchery L."/>
            <person name="Ihrmark K."/>
            <person name="Kuo A."/>
            <person name="LaButti K."/>
            <person name="Lipzen A."/>
            <person name="Morin E."/>
            <person name="Grigoriev I.V."/>
            <person name="Henrissat B."/>
            <person name="Lindahl B."/>
            <person name="Martin F."/>
        </authorList>
    </citation>
    <scope>NUCLEOTIDE SEQUENCE</scope>
    <source>
        <strain evidence="3">JB14</strain>
    </source>
</reference>
<feature type="transmembrane region" description="Helical" evidence="1">
    <location>
        <begin position="151"/>
        <end position="170"/>
    </location>
</feature>
<accession>A0A6A4HFP6</accession>
<dbReference type="PANTHER" id="PTHR42109">
    <property type="entry name" value="UNPLACED GENOMIC SCAFFOLD UM_SCAF_CONTIG_1.265, WHOLE GENOME SHOTGUN SEQUENCE"/>
    <property type="match status" value="1"/>
</dbReference>
<feature type="transmembrane region" description="Helical" evidence="1">
    <location>
        <begin position="231"/>
        <end position="257"/>
    </location>
</feature>
<keyword evidence="4" id="KW-1185">Reference proteome</keyword>
<dbReference type="AlphaFoldDB" id="A0A6A4HFP6"/>
<evidence type="ECO:0000313" key="3">
    <source>
        <dbReference type="EMBL" id="KAE9395924.1"/>
    </source>
</evidence>
<proteinExistence type="predicted"/>
<keyword evidence="1" id="KW-0472">Membrane</keyword>
<dbReference type="EMBL" id="ML769522">
    <property type="protein sequence ID" value="KAE9395924.1"/>
    <property type="molecule type" value="Genomic_DNA"/>
</dbReference>
<feature type="transmembrane region" description="Helical" evidence="1">
    <location>
        <begin position="41"/>
        <end position="61"/>
    </location>
</feature>
<dbReference type="PANTHER" id="PTHR42109:SF2">
    <property type="entry name" value="INTEGRAL MEMBRANE PROTEIN"/>
    <property type="match status" value="1"/>
</dbReference>
<feature type="transmembrane region" description="Helical" evidence="1">
    <location>
        <begin position="110"/>
        <end position="131"/>
    </location>
</feature>
<sequence length="267" mass="29565">MPPSLDIRGDIGAAQLAFYVPIAVITFFFTVRHAFEKDAGYFFLFFFSLARIAGGALIIAAELVQPSNINLFIAAYILFPAGLALLMLSFLGFVGLAGQHTVSEYRQTTYILRLIAFFAVLALALSIAGGLLGTHVNPDANTGLILRRVAAGIYAGSYLLIVFATFLSWSYNDLMRSYRRNLLKGLMVALLPLGVRVAYAVLEAWSSSDIFGSEPSSNPNLPQFNPVTGNYIIYLVMGLIMEYLVVLLCLFLSTIGMRRRRHRRHRH</sequence>
<name>A0A6A4HFP6_9AGAR</name>
<gene>
    <name evidence="3" type="ORF">BT96DRAFT_966611</name>
</gene>
<keyword evidence="1" id="KW-0812">Transmembrane</keyword>
<feature type="transmembrane region" description="Helical" evidence="1">
    <location>
        <begin position="12"/>
        <end position="29"/>
    </location>
</feature>
<feature type="transmembrane region" description="Helical" evidence="1">
    <location>
        <begin position="182"/>
        <end position="202"/>
    </location>
</feature>
<evidence type="ECO:0000256" key="1">
    <source>
        <dbReference type="SAM" id="Phobius"/>
    </source>
</evidence>
<protein>
    <recommendedName>
        <fullName evidence="2">DUF7702 domain-containing protein</fullName>
    </recommendedName>
</protein>
<dbReference type="Pfam" id="PF24800">
    <property type="entry name" value="DUF7702"/>
    <property type="match status" value="1"/>
</dbReference>